<comment type="similarity">
    <text evidence="1">Belongs to the sigma-70 factor family. ECF subfamily.</text>
</comment>
<dbReference type="SUPFAM" id="SSF88946">
    <property type="entry name" value="Sigma2 domain of RNA polymerase sigma factors"/>
    <property type="match status" value="1"/>
</dbReference>
<evidence type="ECO:0000256" key="3">
    <source>
        <dbReference type="ARBA" id="ARBA00023082"/>
    </source>
</evidence>
<gene>
    <name evidence="8" type="ORF">IEZ26_04630</name>
</gene>
<feature type="domain" description="RNA polymerase sigma factor 70 region 4 type 2" evidence="7">
    <location>
        <begin position="111"/>
        <end position="157"/>
    </location>
</feature>
<dbReference type="Gene3D" id="1.10.1740.10">
    <property type="match status" value="1"/>
</dbReference>
<evidence type="ECO:0000259" key="7">
    <source>
        <dbReference type="Pfam" id="PF08281"/>
    </source>
</evidence>
<evidence type="ECO:0000259" key="6">
    <source>
        <dbReference type="Pfam" id="PF04542"/>
    </source>
</evidence>
<dbReference type="CDD" id="cd06171">
    <property type="entry name" value="Sigma70_r4"/>
    <property type="match status" value="1"/>
</dbReference>
<dbReference type="Proteomes" id="UP000618818">
    <property type="component" value="Unassembled WGS sequence"/>
</dbReference>
<comment type="caution">
    <text evidence="8">The sequence shown here is derived from an EMBL/GenBank/DDBJ whole genome shotgun (WGS) entry which is preliminary data.</text>
</comment>
<sequence length="173" mass="19153">MDLDRDLDQDFAEFVGACWTSLYRLAYLLAASPAGAEDLLQTALEKAYMSWGRISTMEYPEAYVRRIITTTLVSSRRRAWNRERPTERLPETGADSGEIGALDRSLLWPLVCALPERQRAVIVLRYYEDMSEAQIAQTMGCAPGTVKSQSSAAMAALRRALAASGVVQEARGT</sequence>
<evidence type="ECO:0000313" key="9">
    <source>
        <dbReference type="Proteomes" id="UP000618818"/>
    </source>
</evidence>
<keyword evidence="4" id="KW-0238">DNA-binding</keyword>
<evidence type="ECO:0000256" key="2">
    <source>
        <dbReference type="ARBA" id="ARBA00023015"/>
    </source>
</evidence>
<proteinExistence type="inferred from homology"/>
<dbReference type="PANTHER" id="PTHR43133:SF50">
    <property type="entry name" value="ECF RNA POLYMERASE SIGMA FACTOR SIGM"/>
    <property type="match status" value="1"/>
</dbReference>
<keyword evidence="2" id="KW-0805">Transcription regulation</keyword>
<dbReference type="InterPro" id="IPR013249">
    <property type="entry name" value="RNA_pol_sigma70_r4_t2"/>
</dbReference>
<dbReference type="PANTHER" id="PTHR43133">
    <property type="entry name" value="RNA POLYMERASE ECF-TYPE SIGMA FACTO"/>
    <property type="match status" value="1"/>
</dbReference>
<dbReference type="InterPro" id="IPR013325">
    <property type="entry name" value="RNA_pol_sigma_r2"/>
</dbReference>
<keyword evidence="9" id="KW-1185">Reference proteome</keyword>
<dbReference type="Pfam" id="PF04542">
    <property type="entry name" value="Sigma70_r2"/>
    <property type="match status" value="1"/>
</dbReference>
<evidence type="ECO:0000313" key="8">
    <source>
        <dbReference type="EMBL" id="MBD3923898.1"/>
    </source>
</evidence>
<evidence type="ECO:0000256" key="1">
    <source>
        <dbReference type="ARBA" id="ARBA00010641"/>
    </source>
</evidence>
<dbReference type="InterPro" id="IPR007627">
    <property type="entry name" value="RNA_pol_sigma70_r2"/>
</dbReference>
<organism evidence="8 9">
    <name type="scientific">Nocardioides cavernae</name>
    <dbReference type="NCBI Taxonomy" id="1921566"/>
    <lineage>
        <taxon>Bacteria</taxon>
        <taxon>Bacillati</taxon>
        <taxon>Actinomycetota</taxon>
        <taxon>Actinomycetes</taxon>
        <taxon>Propionibacteriales</taxon>
        <taxon>Nocardioidaceae</taxon>
        <taxon>Nocardioides</taxon>
    </lineage>
</organism>
<feature type="domain" description="RNA polymerase sigma-70 region 2" evidence="6">
    <location>
        <begin position="22"/>
        <end position="81"/>
    </location>
</feature>
<evidence type="ECO:0000256" key="5">
    <source>
        <dbReference type="ARBA" id="ARBA00023163"/>
    </source>
</evidence>
<dbReference type="Gene3D" id="1.10.10.10">
    <property type="entry name" value="Winged helix-like DNA-binding domain superfamily/Winged helix DNA-binding domain"/>
    <property type="match status" value="1"/>
</dbReference>
<dbReference type="InterPro" id="IPR039425">
    <property type="entry name" value="RNA_pol_sigma-70-like"/>
</dbReference>
<accession>A0ABR8N6Y1</accession>
<dbReference type="NCBIfam" id="TIGR02983">
    <property type="entry name" value="SigE-fam_strep"/>
    <property type="match status" value="1"/>
</dbReference>
<protein>
    <submittedName>
        <fullName evidence="8">SigE family RNA polymerase sigma factor</fullName>
    </submittedName>
</protein>
<reference evidence="8 9" key="1">
    <citation type="submission" date="2020-09" db="EMBL/GenBank/DDBJ databases">
        <title>novel species in genus Nocardioides.</title>
        <authorList>
            <person name="Zhang G."/>
        </authorList>
    </citation>
    <scope>NUCLEOTIDE SEQUENCE [LARGE SCALE GENOMIC DNA]</scope>
    <source>
        <strain evidence="8 9">KCTC 39551</strain>
    </source>
</reference>
<name>A0ABR8N6Y1_9ACTN</name>
<dbReference type="EMBL" id="JACXYZ010000001">
    <property type="protein sequence ID" value="MBD3923898.1"/>
    <property type="molecule type" value="Genomic_DNA"/>
</dbReference>
<dbReference type="InterPro" id="IPR014284">
    <property type="entry name" value="RNA_pol_sigma-70_dom"/>
</dbReference>
<dbReference type="SUPFAM" id="SSF88659">
    <property type="entry name" value="Sigma3 and sigma4 domains of RNA polymerase sigma factors"/>
    <property type="match status" value="1"/>
</dbReference>
<dbReference type="InterPro" id="IPR013324">
    <property type="entry name" value="RNA_pol_sigma_r3/r4-like"/>
</dbReference>
<dbReference type="InterPro" id="IPR014325">
    <property type="entry name" value="RNA_pol_sigma-E_actinobac"/>
</dbReference>
<dbReference type="Pfam" id="PF08281">
    <property type="entry name" value="Sigma70_r4_2"/>
    <property type="match status" value="1"/>
</dbReference>
<keyword evidence="3" id="KW-0731">Sigma factor</keyword>
<dbReference type="RefSeq" id="WP_191193725.1">
    <property type="nucleotide sequence ID" value="NZ_JACXYZ010000001.1"/>
</dbReference>
<evidence type="ECO:0000256" key="4">
    <source>
        <dbReference type="ARBA" id="ARBA00023125"/>
    </source>
</evidence>
<dbReference type="InterPro" id="IPR036388">
    <property type="entry name" value="WH-like_DNA-bd_sf"/>
</dbReference>
<keyword evidence="5" id="KW-0804">Transcription</keyword>
<dbReference type="NCBIfam" id="TIGR02937">
    <property type="entry name" value="sigma70-ECF"/>
    <property type="match status" value="1"/>
</dbReference>